<evidence type="ECO:0000256" key="8">
    <source>
        <dbReference type="SAM" id="MobiDB-lite"/>
    </source>
</evidence>
<organism evidence="9 10">
    <name type="scientific">Oryctes borbonicus</name>
    <dbReference type="NCBI Taxonomy" id="1629725"/>
    <lineage>
        <taxon>Eukaryota</taxon>
        <taxon>Metazoa</taxon>
        <taxon>Ecdysozoa</taxon>
        <taxon>Arthropoda</taxon>
        <taxon>Hexapoda</taxon>
        <taxon>Insecta</taxon>
        <taxon>Pterygota</taxon>
        <taxon>Neoptera</taxon>
        <taxon>Endopterygota</taxon>
        <taxon>Coleoptera</taxon>
        <taxon>Polyphaga</taxon>
        <taxon>Scarabaeiformia</taxon>
        <taxon>Scarabaeidae</taxon>
        <taxon>Dynastinae</taxon>
        <taxon>Oryctes</taxon>
    </lineage>
</organism>
<keyword evidence="7" id="KW-0539">Nucleus</keyword>
<dbReference type="OrthoDB" id="509138at2759"/>
<feature type="compositionally biased region" description="Acidic residues" evidence="8">
    <location>
        <begin position="234"/>
        <end position="248"/>
    </location>
</feature>
<evidence type="ECO:0000256" key="4">
    <source>
        <dbReference type="ARBA" id="ARBA00022729"/>
    </source>
</evidence>
<protein>
    <submittedName>
        <fullName evidence="9">Uncharacterized protein</fullName>
    </submittedName>
</protein>
<evidence type="ECO:0000256" key="1">
    <source>
        <dbReference type="ARBA" id="ARBA00004575"/>
    </source>
</evidence>
<gene>
    <name evidence="9" type="ORF">AMK59_8156</name>
</gene>
<dbReference type="Pfam" id="PF10225">
    <property type="entry name" value="NEMP"/>
    <property type="match status" value="1"/>
</dbReference>
<dbReference type="GO" id="GO:0005637">
    <property type="term" value="C:nuclear inner membrane"/>
    <property type="evidence" value="ECO:0007669"/>
    <property type="project" value="UniProtKB-SubCell"/>
</dbReference>
<keyword evidence="4" id="KW-0732">Signal</keyword>
<keyword evidence="6" id="KW-0472">Membrane</keyword>
<dbReference type="InterPro" id="IPR019358">
    <property type="entry name" value="NEMP_fam"/>
</dbReference>
<dbReference type="EMBL" id="LJIG01022880">
    <property type="protein sequence ID" value="KRT78258.1"/>
    <property type="molecule type" value="Genomic_DNA"/>
</dbReference>
<comment type="caution">
    <text evidence="9">The sequence shown here is derived from an EMBL/GenBank/DDBJ whole genome shotgun (WGS) entry which is preliminary data.</text>
</comment>
<evidence type="ECO:0000256" key="3">
    <source>
        <dbReference type="ARBA" id="ARBA00022692"/>
    </source>
</evidence>
<keyword evidence="5" id="KW-1133">Transmembrane helix</keyword>
<dbReference type="Proteomes" id="UP000051574">
    <property type="component" value="Unassembled WGS sequence"/>
</dbReference>
<comment type="subcellular location">
    <subcellularLocation>
        <location evidence="1">Nucleus inner membrane</location>
        <topology evidence="1">Multi-pass membrane protein</topology>
        <orientation evidence="1">Nucleoplasmic side</orientation>
    </subcellularLocation>
</comment>
<reference evidence="9 10" key="1">
    <citation type="submission" date="2015-09" db="EMBL/GenBank/DDBJ databases">
        <title>Draft genome of the scarab beetle Oryctes borbonicus.</title>
        <authorList>
            <person name="Meyer J.M."/>
            <person name="Markov G.V."/>
            <person name="Baskaran P."/>
            <person name="Herrmann M."/>
            <person name="Sommer R.J."/>
            <person name="Roedelsperger C."/>
        </authorList>
    </citation>
    <scope>NUCLEOTIDE SEQUENCE [LARGE SCALE GENOMIC DNA]</scope>
    <source>
        <strain evidence="9">OB123</strain>
        <tissue evidence="9">Whole animal</tissue>
    </source>
</reference>
<name>A0A0T6AT48_9SCAR</name>
<feature type="region of interest" description="Disordered" evidence="8">
    <location>
        <begin position="228"/>
        <end position="248"/>
    </location>
</feature>
<evidence type="ECO:0000256" key="5">
    <source>
        <dbReference type="ARBA" id="ARBA00022989"/>
    </source>
</evidence>
<dbReference type="PANTHER" id="PTHR13598">
    <property type="entry name" value="AT07567P-RELATED"/>
    <property type="match status" value="1"/>
</dbReference>
<evidence type="ECO:0000313" key="9">
    <source>
        <dbReference type="EMBL" id="KRT78258.1"/>
    </source>
</evidence>
<keyword evidence="3" id="KW-0812">Transmembrane</keyword>
<dbReference type="AlphaFoldDB" id="A0A0T6AT48"/>
<evidence type="ECO:0000256" key="7">
    <source>
        <dbReference type="ARBA" id="ARBA00023242"/>
    </source>
</evidence>
<keyword evidence="10" id="KW-1185">Reference proteome</keyword>
<evidence type="ECO:0000256" key="6">
    <source>
        <dbReference type="ARBA" id="ARBA00023136"/>
    </source>
</evidence>
<accession>A0A0T6AT48</accession>
<sequence length="248" mass="29544">MCFLFNPNLFYQQTLAPEAFNVWSYNWRLDSWRLRFTNIMGEYTSNYDELSNLRHLVHSYHRFYKFLRLVFFIQSPFSPIANAEDHILVCYRLGPVTNKRTQNIIQWTIQFFGLVLVFRSSQFQEAAMGQIVILVIVYNFPKSWVSKSRTYWKRKFPPKVKLLSNDQYYEQGVRHTSKALDELRSYCMSPNCNQWKTALKLQDVKRFASFVEGNSHLSDDEILEYESSIQNTDLTDDEDDEEILTDED</sequence>
<comment type="similarity">
    <text evidence="2">Belongs to the NEMP family.</text>
</comment>
<dbReference type="PANTHER" id="PTHR13598:SF1">
    <property type="entry name" value="AT07567P-RELATED"/>
    <property type="match status" value="1"/>
</dbReference>
<evidence type="ECO:0000313" key="10">
    <source>
        <dbReference type="Proteomes" id="UP000051574"/>
    </source>
</evidence>
<evidence type="ECO:0000256" key="2">
    <source>
        <dbReference type="ARBA" id="ARBA00005748"/>
    </source>
</evidence>
<proteinExistence type="inferred from homology"/>